<organism evidence="1 2">
    <name type="scientific">Dethiosulfatarculus sandiegensis</name>
    <dbReference type="NCBI Taxonomy" id="1429043"/>
    <lineage>
        <taxon>Bacteria</taxon>
        <taxon>Pseudomonadati</taxon>
        <taxon>Thermodesulfobacteriota</taxon>
        <taxon>Desulfarculia</taxon>
        <taxon>Desulfarculales</taxon>
        <taxon>Desulfarculaceae</taxon>
        <taxon>Dethiosulfatarculus</taxon>
    </lineage>
</organism>
<dbReference type="Proteomes" id="UP000032233">
    <property type="component" value="Unassembled WGS sequence"/>
</dbReference>
<name>A0A0D2GCG5_9BACT</name>
<dbReference type="EMBL" id="AZAC01000029">
    <property type="protein sequence ID" value="KIX12597.1"/>
    <property type="molecule type" value="Genomic_DNA"/>
</dbReference>
<proteinExistence type="predicted"/>
<gene>
    <name evidence="1" type="ORF">X474_18505</name>
</gene>
<accession>A0A0D2GCG5</accession>
<reference evidence="1 2" key="1">
    <citation type="submission" date="2013-11" db="EMBL/GenBank/DDBJ databases">
        <title>Metagenomic analysis of a methanogenic consortium involved in long chain n-alkane degradation.</title>
        <authorList>
            <person name="Davidova I.A."/>
            <person name="Callaghan A.V."/>
            <person name="Wawrik B."/>
            <person name="Pruitt S."/>
            <person name="Marks C."/>
            <person name="Duncan K.E."/>
            <person name="Suflita J.M."/>
        </authorList>
    </citation>
    <scope>NUCLEOTIDE SEQUENCE [LARGE SCALE GENOMIC DNA]</scope>
    <source>
        <strain evidence="1 2">SPR</strain>
    </source>
</reference>
<evidence type="ECO:0000313" key="1">
    <source>
        <dbReference type="EMBL" id="KIX12597.1"/>
    </source>
</evidence>
<dbReference type="AlphaFoldDB" id="A0A0D2GCG5"/>
<evidence type="ECO:0000313" key="2">
    <source>
        <dbReference type="Proteomes" id="UP000032233"/>
    </source>
</evidence>
<protein>
    <submittedName>
        <fullName evidence="1">Uncharacterized protein</fullName>
    </submittedName>
</protein>
<sequence length="45" mass="4925">MLRKPDSALNPGKSETILPTCDLPVAGSKTYASPFFRWQECTPAV</sequence>
<comment type="caution">
    <text evidence="1">The sequence shown here is derived from an EMBL/GenBank/DDBJ whole genome shotgun (WGS) entry which is preliminary data.</text>
</comment>
<keyword evidence="2" id="KW-1185">Reference proteome</keyword>
<dbReference type="InParanoid" id="A0A0D2GCG5"/>